<proteinExistence type="inferred from homology"/>
<dbReference type="InterPro" id="IPR021050">
    <property type="entry name" value="Cyt_c_oxidase_su4_actinobac"/>
</dbReference>
<feature type="transmembrane region" description="Helical" evidence="11">
    <location>
        <begin position="7"/>
        <end position="25"/>
    </location>
</feature>
<dbReference type="PIRSF" id="PIRSF017385">
    <property type="entry name" value="CtaF"/>
    <property type="match status" value="1"/>
</dbReference>
<keyword evidence="6 10" id="KW-1278">Translocase</keyword>
<gene>
    <name evidence="12" type="ORF">GCM10009827_080930</name>
</gene>
<accession>A0ABN2BVV5</accession>
<dbReference type="EC" id="7.1.1.9" evidence="10"/>
<evidence type="ECO:0000256" key="6">
    <source>
        <dbReference type="ARBA" id="ARBA00022967"/>
    </source>
</evidence>
<dbReference type="EMBL" id="BAAAQD010000020">
    <property type="protein sequence ID" value="GAA1548450.1"/>
    <property type="molecule type" value="Genomic_DNA"/>
</dbReference>
<keyword evidence="5 11" id="KW-0812">Transmembrane</keyword>
<name>A0ABN2BVV5_9ACTN</name>
<evidence type="ECO:0000313" key="12">
    <source>
        <dbReference type="EMBL" id="GAA1548450.1"/>
    </source>
</evidence>
<evidence type="ECO:0000256" key="8">
    <source>
        <dbReference type="ARBA" id="ARBA00023136"/>
    </source>
</evidence>
<comment type="subunit">
    <text evidence="10">Associates with subunits I, II and III to form cytochrome c oxidase.</text>
</comment>
<dbReference type="RefSeq" id="WP_344508764.1">
    <property type="nucleotide sequence ID" value="NZ_BAAAQD010000020.1"/>
</dbReference>
<dbReference type="Proteomes" id="UP001501470">
    <property type="component" value="Unassembled WGS sequence"/>
</dbReference>
<evidence type="ECO:0000313" key="13">
    <source>
        <dbReference type="Proteomes" id="UP001501470"/>
    </source>
</evidence>
<comment type="similarity">
    <text evidence="3 10">Belongs to the cytochrome c oxidase bacterial subunit CtaF family.</text>
</comment>
<organism evidence="12 13">
    <name type="scientific">Dactylosporangium maewongense</name>
    <dbReference type="NCBI Taxonomy" id="634393"/>
    <lineage>
        <taxon>Bacteria</taxon>
        <taxon>Bacillati</taxon>
        <taxon>Actinomycetota</taxon>
        <taxon>Actinomycetes</taxon>
        <taxon>Micromonosporales</taxon>
        <taxon>Micromonosporaceae</taxon>
        <taxon>Dactylosporangium</taxon>
    </lineage>
</organism>
<evidence type="ECO:0000256" key="10">
    <source>
        <dbReference type="PIRNR" id="PIRNR017385"/>
    </source>
</evidence>
<evidence type="ECO:0000256" key="9">
    <source>
        <dbReference type="ARBA" id="ARBA00047816"/>
    </source>
</evidence>
<keyword evidence="7 11" id="KW-1133">Transmembrane helix</keyword>
<keyword evidence="8 10" id="KW-0472">Membrane</keyword>
<keyword evidence="4 10" id="KW-1003">Cell membrane</keyword>
<evidence type="ECO:0000256" key="5">
    <source>
        <dbReference type="ARBA" id="ARBA00022692"/>
    </source>
</evidence>
<evidence type="ECO:0000256" key="4">
    <source>
        <dbReference type="ARBA" id="ARBA00022475"/>
    </source>
</evidence>
<feature type="transmembrane region" description="Helical" evidence="11">
    <location>
        <begin position="37"/>
        <end position="59"/>
    </location>
</feature>
<comment type="catalytic activity">
    <reaction evidence="9 10">
        <text>4 Fe(II)-[cytochrome c] + O2 + 8 H(+)(in) = 4 Fe(III)-[cytochrome c] + 2 H2O + 4 H(+)(out)</text>
        <dbReference type="Rhea" id="RHEA:11436"/>
        <dbReference type="Rhea" id="RHEA-COMP:10350"/>
        <dbReference type="Rhea" id="RHEA-COMP:14399"/>
        <dbReference type="ChEBI" id="CHEBI:15377"/>
        <dbReference type="ChEBI" id="CHEBI:15378"/>
        <dbReference type="ChEBI" id="CHEBI:15379"/>
        <dbReference type="ChEBI" id="CHEBI:29033"/>
        <dbReference type="ChEBI" id="CHEBI:29034"/>
        <dbReference type="EC" id="7.1.1.9"/>
    </reaction>
</comment>
<feature type="transmembrane region" description="Helical" evidence="11">
    <location>
        <begin position="113"/>
        <end position="133"/>
    </location>
</feature>
<evidence type="ECO:0000256" key="7">
    <source>
        <dbReference type="ARBA" id="ARBA00022989"/>
    </source>
</evidence>
<evidence type="ECO:0000256" key="1">
    <source>
        <dbReference type="ARBA" id="ARBA00002536"/>
    </source>
</evidence>
<keyword evidence="13" id="KW-1185">Reference proteome</keyword>
<feature type="transmembrane region" description="Helical" evidence="11">
    <location>
        <begin position="89"/>
        <end position="107"/>
    </location>
</feature>
<sequence length="139" mass="14422">MRTEFKVFGVIAGFLLTASVVYLWWTGSGAAHPELTGGIALGLSGVLSLICGSYFWLVARRIPPRPEDRPDAEIADGAGPVGFFAPPGFWPFGIAVAVASAAVGIALSQWWLAGAATIGALLATTGLVLEFYAGAPESR</sequence>
<comment type="caution">
    <text evidence="12">The sequence shown here is derived from an EMBL/GenBank/DDBJ whole genome shotgun (WGS) entry which is preliminary data.</text>
</comment>
<evidence type="ECO:0000256" key="3">
    <source>
        <dbReference type="ARBA" id="ARBA00006870"/>
    </source>
</evidence>
<evidence type="ECO:0000256" key="2">
    <source>
        <dbReference type="ARBA" id="ARBA00004651"/>
    </source>
</evidence>
<reference evidence="12 13" key="1">
    <citation type="journal article" date="2019" name="Int. J. Syst. Evol. Microbiol.">
        <title>The Global Catalogue of Microorganisms (GCM) 10K type strain sequencing project: providing services to taxonomists for standard genome sequencing and annotation.</title>
        <authorList>
            <consortium name="The Broad Institute Genomics Platform"/>
            <consortium name="The Broad Institute Genome Sequencing Center for Infectious Disease"/>
            <person name="Wu L."/>
            <person name="Ma J."/>
        </authorList>
    </citation>
    <scope>NUCLEOTIDE SEQUENCE [LARGE SCALE GENOMIC DNA]</scope>
    <source>
        <strain evidence="12 13">JCM 15933</strain>
    </source>
</reference>
<evidence type="ECO:0000256" key="11">
    <source>
        <dbReference type="SAM" id="Phobius"/>
    </source>
</evidence>
<protein>
    <recommendedName>
        <fullName evidence="10">Cytochrome c oxidase polypeptide 4</fullName>
        <ecNumber evidence="10">7.1.1.9</ecNumber>
    </recommendedName>
    <alternativeName>
        <fullName evidence="10">Cytochrome aa3 subunit 4</fullName>
    </alternativeName>
    <alternativeName>
        <fullName evidence="10">Cytochrome c oxidase polypeptide IV</fullName>
    </alternativeName>
</protein>
<dbReference type="Pfam" id="PF12270">
    <property type="entry name" value="Cyt_c_ox_IV"/>
    <property type="match status" value="1"/>
</dbReference>
<comment type="function">
    <text evidence="1 10">Part of cytochrome c oxidase, its function is unknown.</text>
</comment>
<comment type="subcellular location">
    <subcellularLocation>
        <location evidence="2">Cell membrane</location>
        <topology evidence="2">Multi-pass membrane protein</topology>
    </subcellularLocation>
</comment>